<name>A0A1F8DZX3_9BACT</name>
<organism evidence="1 2">
    <name type="scientific">Candidatus Wolfebacteria bacterium RIFOXYB1_FULL_54_12</name>
    <dbReference type="NCBI Taxonomy" id="1802559"/>
    <lineage>
        <taxon>Bacteria</taxon>
        <taxon>Candidatus Wolfeibacteriota</taxon>
    </lineage>
</organism>
<protein>
    <submittedName>
        <fullName evidence="1">Uncharacterized protein</fullName>
    </submittedName>
</protein>
<sequence>MSWVKNQLLYFLQQLNLEQLFPLRKQLWVTCSNLEQVARESNMQKMHIAFVIPVKTGIYLQK</sequence>
<gene>
    <name evidence="1" type="ORF">A2372_02880</name>
</gene>
<comment type="caution">
    <text evidence="1">The sequence shown here is derived from an EMBL/GenBank/DDBJ whole genome shotgun (WGS) entry which is preliminary data.</text>
</comment>
<dbReference type="STRING" id="1802559.A2372_02880"/>
<evidence type="ECO:0000313" key="2">
    <source>
        <dbReference type="Proteomes" id="UP000176422"/>
    </source>
</evidence>
<proteinExistence type="predicted"/>
<dbReference type="AlphaFoldDB" id="A0A1F8DZX3"/>
<dbReference type="EMBL" id="MGIT01000001">
    <property type="protein sequence ID" value="OGM93315.1"/>
    <property type="molecule type" value="Genomic_DNA"/>
</dbReference>
<accession>A0A1F8DZX3</accession>
<reference evidence="1 2" key="1">
    <citation type="journal article" date="2016" name="Nat. Commun.">
        <title>Thousands of microbial genomes shed light on interconnected biogeochemical processes in an aquifer system.</title>
        <authorList>
            <person name="Anantharaman K."/>
            <person name="Brown C.T."/>
            <person name="Hug L.A."/>
            <person name="Sharon I."/>
            <person name="Castelle C.J."/>
            <person name="Probst A.J."/>
            <person name="Thomas B.C."/>
            <person name="Singh A."/>
            <person name="Wilkins M.J."/>
            <person name="Karaoz U."/>
            <person name="Brodie E.L."/>
            <person name="Williams K.H."/>
            <person name="Hubbard S.S."/>
            <person name="Banfield J.F."/>
        </authorList>
    </citation>
    <scope>NUCLEOTIDE SEQUENCE [LARGE SCALE GENOMIC DNA]</scope>
</reference>
<dbReference type="Proteomes" id="UP000176422">
    <property type="component" value="Unassembled WGS sequence"/>
</dbReference>
<evidence type="ECO:0000313" key="1">
    <source>
        <dbReference type="EMBL" id="OGM93315.1"/>
    </source>
</evidence>